<proteinExistence type="inferred from homology"/>
<dbReference type="NCBIfam" id="TIGR01783">
    <property type="entry name" value="TonB-siderophor"/>
    <property type="match status" value="1"/>
</dbReference>
<keyword evidence="20" id="KW-1185">Reference proteome</keyword>
<keyword evidence="10 15" id="KW-0798">TonB box</keyword>
<feature type="domain" description="TonB-dependent receptor plug" evidence="18">
    <location>
        <begin position="62"/>
        <end position="168"/>
    </location>
</feature>
<evidence type="ECO:0000256" key="16">
    <source>
        <dbReference type="SAM" id="SignalP"/>
    </source>
</evidence>
<reference evidence="19 20" key="1">
    <citation type="submission" date="2023-10" db="EMBL/GenBank/DDBJ databases">
        <title>Characteristics and mechanism of a salt-tolerant marine origin heterotrophic nitrifying- aerobic denitrifying bacteria Marinobacter xestospongiae HN1.</title>
        <authorList>
            <person name="Qi R."/>
        </authorList>
    </citation>
    <scope>NUCLEOTIDE SEQUENCE [LARGE SCALE GENOMIC DNA]</scope>
    <source>
        <strain evidence="19 20">HN1</strain>
    </source>
</reference>
<keyword evidence="11 14" id="KW-0472">Membrane</keyword>
<evidence type="ECO:0000256" key="13">
    <source>
        <dbReference type="ARBA" id="ARBA00023237"/>
    </source>
</evidence>
<dbReference type="InterPro" id="IPR010105">
    <property type="entry name" value="TonB_sidphr_rcpt"/>
</dbReference>
<protein>
    <submittedName>
        <fullName evidence="19">TonB-dependent siderophore receptor</fullName>
    </submittedName>
</protein>
<evidence type="ECO:0000256" key="4">
    <source>
        <dbReference type="ARBA" id="ARBA00022452"/>
    </source>
</evidence>
<dbReference type="PANTHER" id="PTHR32552:SF68">
    <property type="entry name" value="FERRICHROME OUTER MEMBRANE TRANSPORTER_PHAGE RECEPTOR"/>
    <property type="match status" value="1"/>
</dbReference>
<comment type="subcellular location">
    <subcellularLocation>
        <location evidence="1 14">Cell outer membrane</location>
        <topology evidence="1 14">Multi-pass membrane protein</topology>
    </subcellularLocation>
</comment>
<evidence type="ECO:0000256" key="1">
    <source>
        <dbReference type="ARBA" id="ARBA00004571"/>
    </source>
</evidence>
<evidence type="ECO:0000313" key="19">
    <source>
        <dbReference type="EMBL" id="MDV2079697.1"/>
    </source>
</evidence>
<dbReference type="Pfam" id="PF07715">
    <property type="entry name" value="Plug"/>
    <property type="match status" value="1"/>
</dbReference>
<comment type="caution">
    <text evidence="19">The sequence shown here is derived from an EMBL/GenBank/DDBJ whole genome shotgun (WGS) entry which is preliminary data.</text>
</comment>
<gene>
    <name evidence="19" type="ORF">RYS15_13480</name>
</gene>
<dbReference type="Proteomes" id="UP001269819">
    <property type="component" value="Unassembled WGS sequence"/>
</dbReference>
<keyword evidence="7 16" id="KW-0732">Signal</keyword>
<dbReference type="EMBL" id="JAWIIJ010000008">
    <property type="protein sequence ID" value="MDV2079697.1"/>
    <property type="molecule type" value="Genomic_DNA"/>
</dbReference>
<feature type="chain" id="PRO_5047061678" evidence="16">
    <location>
        <begin position="26"/>
        <end position="711"/>
    </location>
</feature>
<evidence type="ECO:0000256" key="2">
    <source>
        <dbReference type="ARBA" id="ARBA00009810"/>
    </source>
</evidence>
<evidence type="ECO:0000256" key="6">
    <source>
        <dbReference type="ARBA" id="ARBA00022692"/>
    </source>
</evidence>
<evidence type="ECO:0000256" key="15">
    <source>
        <dbReference type="RuleBase" id="RU003357"/>
    </source>
</evidence>
<dbReference type="Pfam" id="PF00593">
    <property type="entry name" value="TonB_dep_Rec_b-barrel"/>
    <property type="match status" value="1"/>
</dbReference>
<comment type="similarity">
    <text evidence="2 14 15">Belongs to the TonB-dependent receptor family.</text>
</comment>
<evidence type="ECO:0000256" key="8">
    <source>
        <dbReference type="ARBA" id="ARBA00023004"/>
    </source>
</evidence>
<dbReference type="RefSeq" id="WP_316974194.1">
    <property type="nucleotide sequence ID" value="NZ_JAWIIJ010000008.1"/>
</dbReference>
<evidence type="ECO:0000259" key="18">
    <source>
        <dbReference type="Pfam" id="PF07715"/>
    </source>
</evidence>
<evidence type="ECO:0000256" key="11">
    <source>
        <dbReference type="ARBA" id="ARBA00023136"/>
    </source>
</evidence>
<evidence type="ECO:0000256" key="7">
    <source>
        <dbReference type="ARBA" id="ARBA00022729"/>
    </source>
</evidence>
<accession>A0ABU3W0I0</accession>
<dbReference type="InterPro" id="IPR036942">
    <property type="entry name" value="Beta-barrel_TonB_sf"/>
</dbReference>
<feature type="domain" description="TonB-dependent receptor-like beta-barrel" evidence="17">
    <location>
        <begin position="242"/>
        <end position="680"/>
    </location>
</feature>
<dbReference type="InterPro" id="IPR039426">
    <property type="entry name" value="TonB-dep_rcpt-like"/>
</dbReference>
<evidence type="ECO:0000313" key="20">
    <source>
        <dbReference type="Proteomes" id="UP001269819"/>
    </source>
</evidence>
<dbReference type="PANTHER" id="PTHR32552">
    <property type="entry name" value="FERRICHROME IRON RECEPTOR-RELATED"/>
    <property type="match status" value="1"/>
</dbReference>
<evidence type="ECO:0000256" key="5">
    <source>
        <dbReference type="ARBA" id="ARBA00022496"/>
    </source>
</evidence>
<dbReference type="InterPro" id="IPR037066">
    <property type="entry name" value="Plug_dom_sf"/>
</dbReference>
<feature type="signal peptide" evidence="16">
    <location>
        <begin position="1"/>
        <end position="25"/>
    </location>
</feature>
<dbReference type="CDD" id="cd01347">
    <property type="entry name" value="ligand_gated_channel"/>
    <property type="match status" value="1"/>
</dbReference>
<organism evidence="19 20">
    <name type="scientific">Marinobacter xestospongiae</name>
    <dbReference type="NCBI Taxonomy" id="994319"/>
    <lineage>
        <taxon>Bacteria</taxon>
        <taxon>Pseudomonadati</taxon>
        <taxon>Pseudomonadota</taxon>
        <taxon>Gammaproteobacteria</taxon>
        <taxon>Pseudomonadales</taxon>
        <taxon>Marinobacteraceae</taxon>
        <taxon>Marinobacter</taxon>
    </lineage>
</organism>
<keyword evidence="4 14" id="KW-1134">Transmembrane beta strand</keyword>
<keyword evidence="13 14" id="KW-0998">Cell outer membrane</keyword>
<keyword evidence="6 14" id="KW-0812">Transmembrane</keyword>
<dbReference type="InterPro" id="IPR012910">
    <property type="entry name" value="Plug_dom"/>
</dbReference>
<evidence type="ECO:0000259" key="17">
    <source>
        <dbReference type="Pfam" id="PF00593"/>
    </source>
</evidence>
<keyword evidence="3 14" id="KW-0813">Transport</keyword>
<sequence>MRINIMKRCAITAMVFSALAVTAEASEGQPLGTIVIEADVLDTSNTYLLPEMRSATKTDTEVSETPQALTVLTRKQFDDQNTQTVGQALRYTAGVLSEIDSSTRYDSVFLRGFGAFGTDTQFVSFLDGLRLPRGQGFAQTAIDPFLLDRVDVLKGPSSLIYGQTSPGGLVNMVSRNPDGSDGGEVRLEYGTDQRLHLGVDLHGLANSSGTLQYSVAAMGRKSNARYAGVEEQRNAIAPVLVWQPTDRTRLTVGGYWQRDPEGGYFNSIYPAGLTPRYADALTRELNVGDPGFESFNREQWGLFTGLEHGFTPALTLRSKVRLSSVNADFLGMQIAGAIDTNGNLPRQALKSYEDVRGLAWDTNFEYRVETGLVTHRILTGIDLLWNQSNWQYFGGAAPDLNVLDPVYSGDAGPFSQFIGNRQRHRQGGVYLNDQLSVGNLKAILGARHDWIESQTQNRLSTTTASQHSDAGSYRAGLLYLFDTGLSSYLNFSTSFQPVVGVDAMGSPFSPSRADQLELGVKYQPQGLDALLTLAAFDIRQENVLTPDTTPGFSVQNGKIRSRGLELEARGNLSPQLEVIAALTGLDTEVRQSNVAGIIGNRPQAVPEYYGSLWLTYDSALAVDGLKLGGGVRFVGSSYGDDANTLKAAGYTLADVAMRYNLGKLNPGLGGLEVTLNVRNLFDEEYYSSCSYDIYCQYGESRSVLVGLRKRW</sequence>
<evidence type="ECO:0000256" key="14">
    <source>
        <dbReference type="PROSITE-ProRule" id="PRU01360"/>
    </source>
</evidence>
<evidence type="ECO:0000256" key="9">
    <source>
        <dbReference type="ARBA" id="ARBA00023065"/>
    </source>
</evidence>
<dbReference type="PROSITE" id="PS52016">
    <property type="entry name" value="TONB_DEPENDENT_REC_3"/>
    <property type="match status" value="1"/>
</dbReference>
<evidence type="ECO:0000256" key="10">
    <source>
        <dbReference type="ARBA" id="ARBA00023077"/>
    </source>
</evidence>
<name>A0ABU3W0I0_9GAMM</name>
<keyword evidence="9" id="KW-0406">Ion transport</keyword>
<keyword evidence="8" id="KW-0408">Iron</keyword>
<dbReference type="SUPFAM" id="SSF56935">
    <property type="entry name" value="Porins"/>
    <property type="match status" value="1"/>
</dbReference>
<dbReference type="Gene3D" id="2.170.130.10">
    <property type="entry name" value="TonB-dependent receptor, plug domain"/>
    <property type="match status" value="1"/>
</dbReference>
<keyword evidence="12 19" id="KW-0675">Receptor</keyword>
<keyword evidence="5" id="KW-0410">Iron transport</keyword>
<dbReference type="Gene3D" id="2.40.170.20">
    <property type="entry name" value="TonB-dependent receptor, beta-barrel domain"/>
    <property type="match status" value="1"/>
</dbReference>
<evidence type="ECO:0000256" key="3">
    <source>
        <dbReference type="ARBA" id="ARBA00022448"/>
    </source>
</evidence>
<dbReference type="InterPro" id="IPR000531">
    <property type="entry name" value="Beta-barrel_TonB"/>
</dbReference>
<evidence type="ECO:0000256" key="12">
    <source>
        <dbReference type="ARBA" id="ARBA00023170"/>
    </source>
</evidence>